<evidence type="ECO:0000313" key="2">
    <source>
        <dbReference type="Proteomes" id="UP001354989"/>
    </source>
</evidence>
<accession>A0ABN6LC91</accession>
<organism evidence="1 2">
    <name type="scientific">Persicobacter psychrovividus</name>
    <dbReference type="NCBI Taxonomy" id="387638"/>
    <lineage>
        <taxon>Bacteria</taxon>
        <taxon>Pseudomonadati</taxon>
        <taxon>Bacteroidota</taxon>
        <taxon>Cytophagia</taxon>
        <taxon>Cytophagales</taxon>
        <taxon>Persicobacteraceae</taxon>
        <taxon>Persicobacter</taxon>
    </lineage>
</organism>
<gene>
    <name evidence="1" type="ORF">PEPS_31130</name>
</gene>
<reference evidence="1 2" key="1">
    <citation type="submission" date="2021-12" db="EMBL/GenBank/DDBJ databases">
        <title>Genome sequencing of bacteria with rrn-lacking chromosome and rrn-plasmid.</title>
        <authorList>
            <person name="Anda M."/>
            <person name="Iwasaki W."/>
        </authorList>
    </citation>
    <scope>NUCLEOTIDE SEQUENCE [LARGE SCALE GENOMIC DNA]</scope>
    <source>
        <strain evidence="1 2">NBRC 101262</strain>
        <plasmid evidence="1 2">pPP1</plasmid>
    </source>
</reference>
<protein>
    <submittedName>
        <fullName evidence="1">Uncharacterized protein</fullName>
    </submittedName>
</protein>
<dbReference type="Proteomes" id="UP001354989">
    <property type="component" value="Plasmid pPP1"/>
</dbReference>
<sequence>MLNFFVIADEDAKPTPAQLHDMPHVGEIDDKTFFHLMQLGIIDSRFNYYSDFRWSTDTIAQVFRKISGADNDDPCVEKLLTILIEAKSAKKGLIAVGD</sequence>
<keyword evidence="2" id="KW-1185">Reference proteome</keyword>
<evidence type="ECO:0000313" key="1">
    <source>
        <dbReference type="EMBL" id="BDD00833.1"/>
    </source>
</evidence>
<geneLocation type="plasmid" evidence="1 2">
    <name>pPP1</name>
</geneLocation>
<dbReference type="EMBL" id="AP025293">
    <property type="protein sequence ID" value="BDD00833.1"/>
    <property type="molecule type" value="Genomic_DNA"/>
</dbReference>
<dbReference type="RefSeq" id="WP_332921172.1">
    <property type="nucleotide sequence ID" value="NZ_AP025293.1"/>
</dbReference>
<name>A0ABN6LC91_9BACT</name>
<keyword evidence="1" id="KW-0614">Plasmid</keyword>
<proteinExistence type="predicted"/>